<protein>
    <submittedName>
        <fullName evidence="1">Uncharacterized protein</fullName>
    </submittedName>
</protein>
<dbReference type="Proteomes" id="UP000288216">
    <property type="component" value="Unassembled WGS sequence"/>
</dbReference>
<organism evidence="1 2">
    <name type="scientific">Scyliorhinus torazame</name>
    <name type="common">Cloudy catshark</name>
    <name type="synonym">Catulus torazame</name>
    <dbReference type="NCBI Taxonomy" id="75743"/>
    <lineage>
        <taxon>Eukaryota</taxon>
        <taxon>Metazoa</taxon>
        <taxon>Chordata</taxon>
        <taxon>Craniata</taxon>
        <taxon>Vertebrata</taxon>
        <taxon>Chondrichthyes</taxon>
        <taxon>Elasmobranchii</taxon>
        <taxon>Galeomorphii</taxon>
        <taxon>Galeoidea</taxon>
        <taxon>Carcharhiniformes</taxon>
        <taxon>Scyliorhinidae</taxon>
        <taxon>Scyliorhinus</taxon>
    </lineage>
</organism>
<dbReference type="InterPro" id="IPR036859">
    <property type="entry name" value="CAP-Gly_dom_sf"/>
</dbReference>
<dbReference type="EMBL" id="BFAA01335653">
    <property type="protein sequence ID" value="GCB86707.1"/>
    <property type="molecule type" value="Genomic_DNA"/>
</dbReference>
<accession>A0A401QMR6</accession>
<proteinExistence type="predicted"/>
<name>A0A401QMR6_SCYTO</name>
<dbReference type="Gene3D" id="2.30.30.190">
    <property type="entry name" value="CAP Gly-rich-like domain"/>
    <property type="match status" value="1"/>
</dbReference>
<sequence length="156" mass="17431">MFFSSKKETKYLYFILMEDLPINERVFPAGNIAIIAEAEYLKDIETESPTPGRKLKFHLAEADVHLSLDVASLNQLSEQDAGLLLAVSPSPVRFSLYLEKEMLENARRIQLGDLVTVDYESKLLPGIVRYTGSLCDTPKLSGTFLGIELQVGFMEG</sequence>
<reference evidence="1 2" key="1">
    <citation type="journal article" date="2018" name="Nat. Ecol. Evol.">
        <title>Shark genomes provide insights into elasmobranch evolution and the origin of vertebrates.</title>
        <authorList>
            <person name="Hara Y"/>
            <person name="Yamaguchi K"/>
            <person name="Onimaru K"/>
            <person name="Kadota M"/>
            <person name="Koyanagi M"/>
            <person name="Keeley SD"/>
            <person name="Tatsumi K"/>
            <person name="Tanaka K"/>
            <person name="Motone F"/>
            <person name="Kageyama Y"/>
            <person name="Nozu R"/>
            <person name="Adachi N"/>
            <person name="Nishimura O"/>
            <person name="Nakagawa R"/>
            <person name="Tanegashima C"/>
            <person name="Kiyatake I"/>
            <person name="Matsumoto R"/>
            <person name="Murakumo K"/>
            <person name="Nishida K"/>
            <person name="Terakita A"/>
            <person name="Kuratani S"/>
            <person name="Sato K"/>
            <person name="Hyodo S Kuraku.S."/>
        </authorList>
    </citation>
    <scope>NUCLEOTIDE SEQUENCE [LARGE SCALE GENOMIC DNA]</scope>
</reference>
<evidence type="ECO:0000313" key="2">
    <source>
        <dbReference type="Proteomes" id="UP000288216"/>
    </source>
</evidence>
<gene>
    <name evidence="1" type="ORF">scyTo_0027410</name>
</gene>
<comment type="caution">
    <text evidence="1">The sequence shown here is derived from an EMBL/GenBank/DDBJ whole genome shotgun (WGS) entry which is preliminary data.</text>
</comment>
<dbReference type="SUPFAM" id="SSF74924">
    <property type="entry name" value="Cap-Gly domain"/>
    <property type="match status" value="1"/>
</dbReference>
<dbReference type="AlphaFoldDB" id="A0A401QMR6"/>
<evidence type="ECO:0000313" key="1">
    <source>
        <dbReference type="EMBL" id="GCB86707.1"/>
    </source>
</evidence>
<dbReference type="STRING" id="75743.A0A401QMR6"/>
<keyword evidence="2" id="KW-1185">Reference proteome</keyword>